<accession>A0A1G7MKX3</accession>
<evidence type="ECO:0000313" key="1">
    <source>
        <dbReference type="EMBL" id="SDF62314.1"/>
    </source>
</evidence>
<name>A0A1G7MKX3_RHOCA</name>
<dbReference type="Proteomes" id="UP000183812">
    <property type="component" value="Unassembled WGS sequence"/>
</dbReference>
<evidence type="ECO:0000313" key="2">
    <source>
        <dbReference type="Proteomes" id="UP000183812"/>
    </source>
</evidence>
<reference evidence="1 2" key="1">
    <citation type="submission" date="2016-10" db="EMBL/GenBank/DDBJ databases">
        <authorList>
            <person name="de Groot N.N."/>
        </authorList>
    </citation>
    <scope>NUCLEOTIDE SEQUENCE [LARGE SCALE GENOMIC DNA]</scope>
    <source>
        <strain evidence="2">DSM 938 / 37b4</strain>
    </source>
</reference>
<gene>
    <name evidence="1" type="ORF">SAMN04244550_02543</name>
</gene>
<proteinExistence type="predicted"/>
<sequence>MKRGWFPVRFAMRMEFDKSCRKDYALSYQIQRFKSLNHTGLVDSSREYLP</sequence>
<dbReference type="AlphaFoldDB" id="A0A1G7MKX3"/>
<dbReference type="EMBL" id="FNAY01000014">
    <property type="protein sequence ID" value="SDF62314.1"/>
    <property type="molecule type" value="Genomic_DNA"/>
</dbReference>
<protein>
    <submittedName>
        <fullName evidence="1">Uncharacterized protein</fullName>
    </submittedName>
</protein>
<organism evidence="1 2">
    <name type="scientific">Rhodobacter capsulatus</name>
    <name type="common">Rhodopseudomonas capsulata</name>
    <dbReference type="NCBI Taxonomy" id="1061"/>
    <lineage>
        <taxon>Bacteria</taxon>
        <taxon>Pseudomonadati</taxon>
        <taxon>Pseudomonadota</taxon>
        <taxon>Alphaproteobacteria</taxon>
        <taxon>Rhodobacterales</taxon>
        <taxon>Rhodobacter group</taxon>
        <taxon>Rhodobacter</taxon>
    </lineage>
</organism>